<gene>
    <name evidence="2" type="ORF">D3H65_12545</name>
</gene>
<evidence type="ECO:0000256" key="1">
    <source>
        <dbReference type="SAM" id="MobiDB-lite"/>
    </source>
</evidence>
<name>A0A3B7MWK2_9BACT</name>
<evidence type="ECO:0000313" key="2">
    <source>
        <dbReference type="EMBL" id="AXY74761.1"/>
    </source>
</evidence>
<dbReference type="EMBL" id="CP032157">
    <property type="protein sequence ID" value="AXY74761.1"/>
    <property type="molecule type" value="Genomic_DNA"/>
</dbReference>
<sequence length="70" mass="8160">MSKAPQTGREVSRPDNTGNDPQKTSFIIHLINAIERCLRPPKRKRSITWKTRESKTDGVIEKEITYKDEY</sequence>
<protein>
    <submittedName>
        <fullName evidence="2">Uncharacterized protein</fullName>
    </submittedName>
</protein>
<organism evidence="2 3">
    <name type="scientific">Paraflavitalea soli</name>
    <dbReference type="NCBI Taxonomy" id="2315862"/>
    <lineage>
        <taxon>Bacteria</taxon>
        <taxon>Pseudomonadati</taxon>
        <taxon>Bacteroidota</taxon>
        <taxon>Chitinophagia</taxon>
        <taxon>Chitinophagales</taxon>
        <taxon>Chitinophagaceae</taxon>
        <taxon>Paraflavitalea</taxon>
    </lineage>
</organism>
<dbReference type="AlphaFoldDB" id="A0A3B7MWK2"/>
<dbReference type="Proteomes" id="UP000263900">
    <property type="component" value="Chromosome"/>
</dbReference>
<feature type="region of interest" description="Disordered" evidence="1">
    <location>
        <begin position="1"/>
        <end position="24"/>
    </location>
</feature>
<feature type="compositionally biased region" description="Polar residues" evidence="1">
    <location>
        <begin position="14"/>
        <end position="24"/>
    </location>
</feature>
<reference evidence="2 3" key="1">
    <citation type="submission" date="2018-09" db="EMBL/GenBank/DDBJ databases">
        <title>Genome sequencing of strain 6GH32-13.</title>
        <authorList>
            <person name="Weon H.-Y."/>
            <person name="Heo J."/>
            <person name="Kwon S.-W."/>
        </authorList>
    </citation>
    <scope>NUCLEOTIDE SEQUENCE [LARGE SCALE GENOMIC DNA]</scope>
    <source>
        <strain evidence="2 3">5GH32-13</strain>
    </source>
</reference>
<proteinExistence type="predicted"/>
<evidence type="ECO:0000313" key="3">
    <source>
        <dbReference type="Proteomes" id="UP000263900"/>
    </source>
</evidence>
<dbReference type="RefSeq" id="WP_119050644.1">
    <property type="nucleotide sequence ID" value="NZ_CP032157.1"/>
</dbReference>
<accession>A0A3B7MWK2</accession>
<dbReference type="KEGG" id="pseg:D3H65_12545"/>
<keyword evidence="3" id="KW-1185">Reference proteome</keyword>